<comment type="caution">
    <text evidence="1">The sequence shown here is derived from an EMBL/GenBank/DDBJ whole genome shotgun (WGS) entry which is preliminary data.</text>
</comment>
<proteinExistence type="predicted"/>
<name>A0ACC2LEP2_PERAE</name>
<evidence type="ECO:0000313" key="1">
    <source>
        <dbReference type="EMBL" id="KAJ8631914.1"/>
    </source>
</evidence>
<keyword evidence="2" id="KW-1185">Reference proteome</keyword>
<reference evidence="1 2" key="1">
    <citation type="journal article" date="2022" name="Hortic Res">
        <title>A haplotype resolved chromosomal level avocado genome allows analysis of novel avocado genes.</title>
        <authorList>
            <person name="Nath O."/>
            <person name="Fletcher S.J."/>
            <person name="Hayward A."/>
            <person name="Shaw L.M."/>
            <person name="Masouleh A.K."/>
            <person name="Furtado A."/>
            <person name="Henry R.J."/>
            <person name="Mitter N."/>
        </authorList>
    </citation>
    <scope>NUCLEOTIDE SEQUENCE [LARGE SCALE GENOMIC DNA]</scope>
    <source>
        <strain evidence="2">cv. Hass</strain>
    </source>
</reference>
<gene>
    <name evidence="1" type="ORF">MRB53_025250</name>
</gene>
<protein>
    <submittedName>
        <fullName evidence="1">Uncharacterized protein</fullName>
    </submittedName>
</protein>
<dbReference type="EMBL" id="CM056816">
    <property type="protein sequence ID" value="KAJ8631914.1"/>
    <property type="molecule type" value="Genomic_DNA"/>
</dbReference>
<evidence type="ECO:0000313" key="2">
    <source>
        <dbReference type="Proteomes" id="UP001234297"/>
    </source>
</evidence>
<sequence>MPKGNQVLPYSVFEFLTILPCCPLLIITEGLMQNCSETGFGPLLRCINALPTQYSLNQREFQSDIGGNFFWVNI</sequence>
<dbReference type="Proteomes" id="UP001234297">
    <property type="component" value="Chromosome 8"/>
</dbReference>
<organism evidence="1 2">
    <name type="scientific">Persea americana</name>
    <name type="common">Avocado</name>
    <dbReference type="NCBI Taxonomy" id="3435"/>
    <lineage>
        <taxon>Eukaryota</taxon>
        <taxon>Viridiplantae</taxon>
        <taxon>Streptophyta</taxon>
        <taxon>Embryophyta</taxon>
        <taxon>Tracheophyta</taxon>
        <taxon>Spermatophyta</taxon>
        <taxon>Magnoliopsida</taxon>
        <taxon>Magnoliidae</taxon>
        <taxon>Laurales</taxon>
        <taxon>Lauraceae</taxon>
        <taxon>Persea</taxon>
    </lineage>
</organism>
<accession>A0ACC2LEP2</accession>